<dbReference type="HAMAP" id="MF_00917">
    <property type="entry name" value="QueE"/>
    <property type="match status" value="1"/>
</dbReference>
<evidence type="ECO:0000259" key="9">
    <source>
        <dbReference type="PROSITE" id="PS51918"/>
    </source>
</evidence>
<organism evidence="10 11">
    <name type="scientific">Candidatus Campylobacter infans</name>
    <dbReference type="NCBI Taxonomy" id="2561898"/>
    <lineage>
        <taxon>Bacteria</taxon>
        <taxon>Pseudomonadati</taxon>
        <taxon>Campylobacterota</taxon>
        <taxon>Epsilonproteobacteria</taxon>
        <taxon>Campylobacterales</taxon>
        <taxon>Campylobacteraceae</taxon>
        <taxon>Campylobacter</taxon>
    </lineage>
</organism>
<dbReference type="InterPro" id="IPR013785">
    <property type="entry name" value="Aldolase_TIM"/>
</dbReference>
<keyword evidence="8" id="KW-0671">Queuosine biosynthesis</keyword>
<evidence type="ECO:0000313" key="10">
    <source>
        <dbReference type="EMBL" id="QLI04642.1"/>
    </source>
</evidence>
<evidence type="ECO:0000256" key="1">
    <source>
        <dbReference type="ARBA" id="ARBA00022485"/>
    </source>
</evidence>
<feature type="binding site" evidence="8">
    <location>
        <position position="25"/>
    </location>
    <ligand>
        <name>substrate</name>
    </ligand>
</feature>
<keyword evidence="11" id="KW-1185">Reference proteome</keyword>
<dbReference type="UniPathway" id="UPA00391"/>
<dbReference type="InterPro" id="IPR024924">
    <property type="entry name" value="7-CO-7-deazaguanine_synth-like"/>
</dbReference>
<dbReference type="InterPro" id="IPR007197">
    <property type="entry name" value="rSAM"/>
</dbReference>
<dbReference type="GO" id="GO:0016840">
    <property type="term" value="F:carbon-nitrogen lyase activity"/>
    <property type="evidence" value="ECO:0007669"/>
    <property type="project" value="UniProtKB-UniRule"/>
</dbReference>
<comment type="subunit">
    <text evidence="8">Homodimer.</text>
</comment>
<evidence type="ECO:0000256" key="3">
    <source>
        <dbReference type="ARBA" id="ARBA00022723"/>
    </source>
</evidence>
<keyword evidence="4 8" id="KW-0460">Magnesium</keyword>
<evidence type="ECO:0000256" key="8">
    <source>
        <dbReference type="HAMAP-Rule" id="MF_00917"/>
    </source>
</evidence>
<feature type="binding site" evidence="8">
    <location>
        <position position="53"/>
    </location>
    <ligand>
        <name>Mg(2+)</name>
        <dbReference type="ChEBI" id="CHEBI:18420"/>
    </ligand>
</feature>
<dbReference type="GO" id="GO:0008616">
    <property type="term" value="P:tRNA queuosine(34) biosynthetic process"/>
    <property type="evidence" value="ECO:0007669"/>
    <property type="project" value="UniProtKB-UniRule"/>
</dbReference>
<proteinExistence type="inferred from homology"/>
<comment type="cofactor">
    <cofactor evidence="8">
        <name>[4Fe-4S] cluster</name>
        <dbReference type="ChEBI" id="CHEBI:49883"/>
    </cofactor>
    <text evidence="8">Binds 1 [4Fe-4S] cluster. The cluster is coordinated with 3 cysteines and an exchangeable S-adenosyl-L-methionine.</text>
</comment>
<dbReference type="GO" id="GO:0000287">
    <property type="term" value="F:magnesium ion binding"/>
    <property type="evidence" value="ECO:0007669"/>
    <property type="project" value="UniProtKB-UniRule"/>
</dbReference>
<feature type="binding site" evidence="8">
    <location>
        <position position="92"/>
    </location>
    <ligand>
        <name>S-adenosyl-L-methionine</name>
        <dbReference type="ChEBI" id="CHEBI:59789"/>
    </ligand>
</feature>
<accession>A0A7H9CFB5</accession>
<feature type="binding site" evidence="8">
    <location>
        <begin position="143"/>
        <end position="145"/>
    </location>
    <ligand>
        <name>S-adenosyl-L-methionine</name>
        <dbReference type="ChEBI" id="CHEBI:59789"/>
    </ligand>
</feature>
<comment type="similarity">
    <text evidence="8">Belongs to the radical SAM superfamily. 7-carboxy-7-deazaguanine synthase family.</text>
</comment>
<dbReference type="Pfam" id="PF13353">
    <property type="entry name" value="Fer4_12"/>
    <property type="match status" value="1"/>
</dbReference>
<comment type="catalytic activity">
    <reaction evidence="8">
        <text>6-carboxy-5,6,7,8-tetrahydropterin + H(+) = 7-carboxy-7-carbaguanine + NH4(+)</text>
        <dbReference type="Rhea" id="RHEA:27974"/>
        <dbReference type="ChEBI" id="CHEBI:15378"/>
        <dbReference type="ChEBI" id="CHEBI:28938"/>
        <dbReference type="ChEBI" id="CHEBI:61032"/>
        <dbReference type="ChEBI" id="CHEBI:61036"/>
        <dbReference type="EC" id="4.3.99.3"/>
    </reaction>
</comment>
<dbReference type="PANTHER" id="PTHR42836:SF1">
    <property type="entry name" value="7-CARBOXY-7-DEAZAGUANINE SYNTHASE"/>
    <property type="match status" value="1"/>
</dbReference>
<dbReference type="Gene3D" id="3.20.20.70">
    <property type="entry name" value="Aldolase class I"/>
    <property type="match status" value="1"/>
</dbReference>
<evidence type="ECO:0000256" key="4">
    <source>
        <dbReference type="ARBA" id="ARBA00022842"/>
    </source>
</evidence>
<sequence>MYLNEHFLSIQGEGAFMGRLAIFLRFNGCNLRCVGFGVKKLAPNGQILTGCDTIKAAQSEHFSPGLKASKDELINIVKNYNAPNAMIVLSGGEPLLYHANADFLGFIEFILAQGKIIQIETNGTIFVDFEKFQVLKNCYFSVSVKLANSAESKHRRINARALSALFNNAKCFYKFVLSGDESEIDEINEILNLQKGEVWAMSLGAKASELEKRAIKVVNLCLKNGFNYSDRLHIRLWDDKEGV</sequence>
<keyword evidence="5 8" id="KW-0408">Iron</keyword>
<dbReference type="GO" id="GO:1904047">
    <property type="term" value="F:S-adenosyl-L-methionine binding"/>
    <property type="evidence" value="ECO:0007669"/>
    <property type="project" value="UniProtKB-UniRule"/>
</dbReference>
<feature type="binding site" evidence="8">
    <location>
        <position position="51"/>
    </location>
    <ligand>
        <name>[4Fe-4S] cluster</name>
        <dbReference type="ChEBI" id="CHEBI:49883"/>
        <note>4Fe-4S-S-AdoMet</note>
    </ligand>
</feature>
<keyword evidence="7 8" id="KW-0456">Lyase</keyword>
<dbReference type="Proteomes" id="UP000509414">
    <property type="component" value="Chromosome"/>
</dbReference>
<keyword evidence="2 8" id="KW-0949">S-adenosyl-L-methionine</keyword>
<feature type="binding site" evidence="8">
    <location>
        <position position="29"/>
    </location>
    <ligand>
        <name>[4Fe-4S] cluster</name>
        <dbReference type="ChEBI" id="CHEBI:49883"/>
        <note>4Fe-4S-S-AdoMet</note>
    </ligand>
</feature>
<keyword evidence="1 8" id="KW-0004">4Fe-4S</keyword>
<gene>
    <name evidence="8 10" type="primary">queE</name>
    <name evidence="10" type="ORF">CINF_0089</name>
</gene>
<dbReference type="PROSITE" id="PS51918">
    <property type="entry name" value="RADICAL_SAM"/>
    <property type="match status" value="1"/>
</dbReference>
<evidence type="ECO:0000256" key="5">
    <source>
        <dbReference type="ARBA" id="ARBA00023004"/>
    </source>
</evidence>
<name>A0A7H9CFB5_9BACT</name>
<feature type="binding site" evidence="8">
    <location>
        <begin position="10"/>
        <end position="12"/>
    </location>
    <ligand>
        <name>substrate</name>
    </ligand>
</feature>
<dbReference type="GO" id="GO:0051539">
    <property type="term" value="F:4 iron, 4 sulfur cluster binding"/>
    <property type="evidence" value="ECO:0007669"/>
    <property type="project" value="UniProtKB-UniRule"/>
</dbReference>
<evidence type="ECO:0000256" key="6">
    <source>
        <dbReference type="ARBA" id="ARBA00023014"/>
    </source>
</evidence>
<protein>
    <recommendedName>
        <fullName evidence="8">7-carboxy-7-deazaguanine synthase</fullName>
        <shortName evidence="8">CDG synthase</shortName>
        <ecNumber evidence="8">4.3.99.3</ecNumber>
    </recommendedName>
    <alternativeName>
        <fullName evidence="8">Queuosine biosynthesis protein QueE</fullName>
    </alternativeName>
</protein>
<keyword evidence="3 8" id="KW-0479">Metal-binding</keyword>
<reference evidence="10 11" key="1">
    <citation type="submission" date="2020-02" db="EMBL/GenBank/DDBJ databases">
        <title>Complete genome sequence of the novel Campylobacter species Candidatus Campylobacter infans.</title>
        <authorList>
            <person name="Duim B."/>
            <person name="Zomer A."/>
            <person name="van der Graaf L."/>
            <person name="Wagenaar J."/>
        </authorList>
    </citation>
    <scope>NUCLEOTIDE SEQUENCE [LARGE SCALE GENOMIC DNA]</scope>
    <source>
        <strain evidence="10 11">19S00001</strain>
    </source>
</reference>
<comment type="pathway">
    <text evidence="8">Purine metabolism; 7-cyano-7-deazaguanine biosynthesis.</text>
</comment>
<evidence type="ECO:0000256" key="2">
    <source>
        <dbReference type="ARBA" id="ARBA00022691"/>
    </source>
</evidence>
<dbReference type="InterPro" id="IPR058240">
    <property type="entry name" value="rSAM_sf"/>
</dbReference>
<comment type="cofactor">
    <cofactor evidence="8">
        <name>Mg(2+)</name>
        <dbReference type="ChEBI" id="CHEBI:18420"/>
    </cofactor>
</comment>
<dbReference type="PANTHER" id="PTHR42836">
    <property type="entry name" value="7-CARBOXY-7-DEAZAGUANINE SYNTHASE"/>
    <property type="match status" value="1"/>
</dbReference>
<dbReference type="RefSeq" id="WP_179975337.1">
    <property type="nucleotide sequence ID" value="NZ_CP049075.1"/>
</dbReference>
<comment type="cofactor">
    <cofactor evidence="8">
        <name>S-adenosyl-L-methionine</name>
        <dbReference type="ChEBI" id="CHEBI:59789"/>
    </cofactor>
    <text evidence="8">Binds 1 S-adenosyl-L-methionine per subunit.</text>
</comment>
<dbReference type="EC" id="4.3.99.3" evidence="8"/>
<comment type="caution">
    <text evidence="8">Lacks conserved residue(s) required for the propagation of feature annotation.</text>
</comment>
<comment type="function">
    <text evidence="8">Catalyzes the complex heterocyclic radical-mediated conversion of 6-carboxy-5,6,7,8-tetrahydropterin (CPH4) to 7-carboxy-7-deazaguanine (CDG), a step common to the biosynthetic pathways of all 7-deazapurine-containing compounds.</text>
</comment>
<dbReference type="SUPFAM" id="SSF102114">
    <property type="entry name" value="Radical SAM enzymes"/>
    <property type="match status" value="1"/>
</dbReference>
<evidence type="ECO:0000256" key="7">
    <source>
        <dbReference type="ARBA" id="ARBA00023239"/>
    </source>
</evidence>
<feature type="binding site" evidence="8">
    <location>
        <position position="90"/>
    </location>
    <ligand>
        <name>substrate</name>
    </ligand>
</feature>
<evidence type="ECO:0000313" key="11">
    <source>
        <dbReference type="Proteomes" id="UP000509414"/>
    </source>
</evidence>
<keyword evidence="6 8" id="KW-0411">Iron-sulfur</keyword>
<dbReference type="AlphaFoldDB" id="A0A7H9CFB5"/>
<dbReference type="EMBL" id="CP049075">
    <property type="protein sequence ID" value="QLI04642.1"/>
    <property type="molecule type" value="Genomic_DNA"/>
</dbReference>
<feature type="binding site" evidence="8">
    <location>
        <position position="33"/>
    </location>
    <ligand>
        <name>[4Fe-4S] cluster</name>
        <dbReference type="ChEBI" id="CHEBI:49883"/>
        <note>4Fe-4S-S-AdoMet</note>
    </ligand>
</feature>
<dbReference type="KEGG" id="cinf:CINF_0089"/>
<feature type="domain" description="Radical SAM core" evidence="9">
    <location>
        <begin position="16"/>
        <end position="239"/>
    </location>
</feature>